<protein>
    <submittedName>
        <fullName evidence="2">Uncharacterized protein</fullName>
    </submittedName>
</protein>
<evidence type="ECO:0000313" key="3">
    <source>
        <dbReference type="Proteomes" id="UP001500185"/>
    </source>
</evidence>
<name>A0ABN1K3S6_9FLAO</name>
<dbReference type="RefSeq" id="WP_224453214.1">
    <property type="nucleotide sequence ID" value="NZ_BAAAGG010000005.1"/>
</dbReference>
<gene>
    <name evidence="2" type="ORF">GCM10009433_06580</name>
</gene>
<feature type="chain" id="PRO_5047279052" evidence="1">
    <location>
        <begin position="23"/>
        <end position="100"/>
    </location>
</feature>
<keyword evidence="3" id="KW-1185">Reference proteome</keyword>
<dbReference type="EMBL" id="BAAAGG010000005">
    <property type="protein sequence ID" value="GAA0753834.1"/>
    <property type="molecule type" value="Genomic_DNA"/>
</dbReference>
<sequence length="100" mass="11686">MRLKLFILIFSFANLLVTPTLVMLQDSGDDISFFITANEEENSEKNGFSFGEYVNDEFKRIVSSQNYYFSESFSHFICNYKSVYQQVVSPPPDFKLNYFS</sequence>
<accession>A0ABN1K3S6</accession>
<keyword evidence="1" id="KW-0732">Signal</keyword>
<comment type="caution">
    <text evidence="2">The sequence shown here is derived from an EMBL/GenBank/DDBJ whole genome shotgun (WGS) entry which is preliminary data.</text>
</comment>
<dbReference type="Proteomes" id="UP001500185">
    <property type="component" value="Unassembled WGS sequence"/>
</dbReference>
<organism evidence="2 3">
    <name type="scientific">Psychroflexus lacisalsi</name>
    <dbReference type="NCBI Taxonomy" id="503928"/>
    <lineage>
        <taxon>Bacteria</taxon>
        <taxon>Pseudomonadati</taxon>
        <taxon>Bacteroidota</taxon>
        <taxon>Flavobacteriia</taxon>
        <taxon>Flavobacteriales</taxon>
        <taxon>Flavobacteriaceae</taxon>
        <taxon>Psychroflexus</taxon>
    </lineage>
</organism>
<feature type="signal peptide" evidence="1">
    <location>
        <begin position="1"/>
        <end position="22"/>
    </location>
</feature>
<evidence type="ECO:0000256" key="1">
    <source>
        <dbReference type="SAM" id="SignalP"/>
    </source>
</evidence>
<reference evidence="2 3" key="1">
    <citation type="journal article" date="2019" name="Int. J. Syst. Evol. Microbiol.">
        <title>The Global Catalogue of Microorganisms (GCM) 10K type strain sequencing project: providing services to taxonomists for standard genome sequencing and annotation.</title>
        <authorList>
            <consortium name="The Broad Institute Genomics Platform"/>
            <consortium name="The Broad Institute Genome Sequencing Center for Infectious Disease"/>
            <person name="Wu L."/>
            <person name="Ma J."/>
        </authorList>
    </citation>
    <scope>NUCLEOTIDE SEQUENCE [LARGE SCALE GENOMIC DNA]</scope>
    <source>
        <strain evidence="2 3">JCM 16231</strain>
    </source>
</reference>
<proteinExistence type="predicted"/>
<evidence type="ECO:0000313" key="2">
    <source>
        <dbReference type="EMBL" id="GAA0753834.1"/>
    </source>
</evidence>